<dbReference type="SUPFAM" id="SSF51197">
    <property type="entry name" value="Clavaminate synthase-like"/>
    <property type="match status" value="1"/>
</dbReference>
<dbReference type="Gene3D" id="2.60.120.620">
    <property type="entry name" value="q2cbj1_9rhob like domain"/>
    <property type="match status" value="1"/>
</dbReference>
<evidence type="ECO:0000313" key="3">
    <source>
        <dbReference type="Proteomes" id="UP001530400"/>
    </source>
</evidence>
<evidence type="ECO:0008006" key="4">
    <source>
        <dbReference type="Google" id="ProtNLM"/>
    </source>
</evidence>
<name>A0ABD3N7Z2_9STRA</name>
<feature type="chain" id="PRO_5044878233" description="Prolyl 4-hydroxylase alpha subunit domain-containing protein" evidence="1">
    <location>
        <begin position="22"/>
        <end position="434"/>
    </location>
</feature>
<accession>A0ABD3N7Z2</accession>
<dbReference type="AlphaFoldDB" id="A0ABD3N7Z2"/>
<organism evidence="2 3">
    <name type="scientific">Cyclotella atomus</name>
    <dbReference type="NCBI Taxonomy" id="382360"/>
    <lineage>
        <taxon>Eukaryota</taxon>
        <taxon>Sar</taxon>
        <taxon>Stramenopiles</taxon>
        <taxon>Ochrophyta</taxon>
        <taxon>Bacillariophyta</taxon>
        <taxon>Coscinodiscophyceae</taxon>
        <taxon>Thalassiosirophycidae</taxon>
        <taxon>Stephanodiscales</taxon>
        <taxon>Stephanodiscaceae</taxon>
        <taxon>Cyclotella</taxon>
    </lineage>
</organism>
<protein>
    <recommendedName>
        <fullName evidence="4">Prolyl 4-hydroxylase alpha subunit domain-containing protein</fullName>
    </recommendedName>
</protein>
<dbReference type="EMBL" id="JALLPJ020001273">
    <property type="protein sequence ID" value="KAL3772156.1"/>
    <property type="molecule type" value="Genomic_DNA"/>
</dbReference>
<keyword evidence="3" id="KW-1185">Reference proteome</keyword>
<evidence type="ECO:0000313" key="2">
    <source>
        <dbReference type="EMBL" id="KAL3772156.1"/>
    </source>
</evidence>
<dbReference type="Proteomes" id="UP001530400">
    <property type="component" value="Unassembled WGS sequence"/>
</dbReference>
<comment type="caution">
    <text evidence="2">The sequence shown here is derived from an EMBL/GenBank/DDBJ whole genome shotgun (WGS) entry which is preliminary data.</text>
</comment>
<proteinExistence type="predicted"/>
<keyword evidence="1" id="KW-0732">Signal</keyword>
<gene>
    <name evidence="2" type="ORF">ACHAWO_004173</name>
</gene>
<sequence length="434" mass="49624">MESRRWRIVLLLLSCIFICQSKTSLAFVSNTQPEEDYPSDFFPPLIEADDVEYFFSRHDLDGLHWALTNIFQRSSRNPNLSRKEKPLPDILVARGGGDSYTSEYKLRHDLMQAEYLVDILDDPAIVAYLRTEVIPLYRSVLQNIPPLDDLIATKGLYAFTQKDYEAGIASVYNKALHMTTSDELHPKWREQTGGLLNSQVDWGDVQRTWFGENDEKNEVQPKLSSDGVLVIENLLNDQTLNIIRKLLLRNTHWYQTKTPLQFGKYVGAYIDDGLNDPIFLELAKSLQQAMPRIMKGHDLRYLWAYKYDSEWSSGINLHADQAAVNVNIWLSLDGANLNKESGGLVVYTAKPPATWDFDSYNTNTDAVIEQLLKPTNFANITVPHRPNRAVIFDSALFHQTDKYSFKQGYENGRINLTLLFGKMNKGSTGSREEL</sequence>
<reference evidence="2 3" key="1">
    <citation type="submission" date="2024-10" db="EMBL/GenBank/DDBJ databases">
        <title>Updated reference genomes for cyclostephanoid diatoms.</title>
        <authorList>
            <person name="Roberts W.R."/>
            <person name="Alverson A.J."/>
        </authorList>
    </citation>
    <scope>NUCLEOTIDE SEQUENCE [LARGE SCALE GENOMIC DNA]</scope>
    <source>
        <strain evidence="2 3">AJA010-31</strain>
    </source>
</reference>
<evidence type="ECO:0000256" key="1">
    <source>
        <dbReference type="SAM" id="SignalP"/>
    </source>
</evidence>
<feature type="signal peptide" evidence="1">
    <location>
        <begin position="1"/>
        <end position="21"/>
    </location>
</feature>